<evidence type="ECO:0000256" key="1">
    <source>
        <dbReference type="SAM" id="MobiDB-lite"/>
    </source>
</evidence>
<feature type="compositionally biased region" description="Basic and acidic residues" evidence="1">
    <location>
        <begin position="125"/>
        <end position="136"/>
    </location>
</feature>
<dbReference type="RefSeq" id="WP_259124448.1">
    <property type="nucleotide sequence ID" value="NZ_JANUAE010000015.1"/>
</dbReference>
<protein>
    <submittedName>
        <fullName evidence="2">Uncharacterized protein</fullName>
    </submittedName>
</protein>
<organism evidence="2 3">
    <name type="scientific">Salinibacter ruber</name>
    <dbReference type="NCBI Taxonomy" id="146919"/>
    <lineage>
        <taxon>Bacteria</taxon>
        <taxon>Pseudomonadati</taxon>
        <taxon>Rhodothermota</taxon>
        <taxon>Rhodothermia</taxon>
        <taxon>Rhodothermales</taxon>
        <taxon>Salinibacteraceae</taxon>
        <taxon>Salinibacter</taxon>
    </lineage>
</organism>
<comment type="caution">
    <text evidence="2">The sequence shown here is derived from an EMBL/GenBank/DDBJ whole genome shotgun (WGS) entry which is preliminary data.</text>
</comment>
<sequence length="145" mass="16783">MPTIDGILMRWAHHLTFREAQPGDTNYLGEQIPQDSKVIVSKEDCAENDDGTLDPYAADPIPQIHPDGGFRRAYGEWRKQRDRKGQWVEGEFLKEYYTCPVYLIRDGDVLLGTIYSKTDPRVRDLKQVTEEKREGQDQEEDQQPA</sequence>
<proteinExistence type="predicted"/>
<evidence type="ECO:0000313" key="2">
    <source>
        <dbReference type="EMBL" id="MCS3711599.1"/>
    </source>
</evidence>
<dbReference type="EMBL" id="JANUAE010000015">
    <property type="protein sequence ID" value="MCS3711599.1"/>
    <property type="molecule type" value="Genomic_DNA"/>
</dbReference>
<reference evidence="2" key="1">
    <citation type="submission" date="2022-08" db="EMBL/GenBank/DDBJ databases">
        <title>Genomic Encyclopedia of Type Strains, Phase V (KMG-V): Genome sequencing to study the core and pangenomes of soil and plant-associated prokaryotes.</title>
        <authorList>
            <person name="Whitman W."/>
        </authorList>
    </citation>
    <scope>NUCLEOTIDE SEQUENCE</scope>
    <source>
        <strain evidence="2">SP3049</strain>
    </source>
</reference>
<dbReference type="Proteomes" id="UP001155057">
    <property type="component" value="Unassembled WGS sequence"/>
</dbReference>
<gene>
    <name evidence="2" type="ORF">GGP61_003232</name>
</gene>
<evidence type="ECO:0000313" key="3">
    <source>
        <dbReference type="Proteomes" id="UP001155057"/>
    </source>
</evidence>
<name>A0A9X2TKF4_9BACT</name>
<accession>A0A9X2TKF4</accession>
<feature type="region of interest" description="Disordered" evidence="1">
    <location>
        <begin position="46"/>
        <end position="67"/>
    </location>
</feature>
<feature type="region of interest" description="Disordered" evidence="1">
    <location>
        <begin position="125"/>
        <end position="145"/>
    </location>
</feature>
<dbReference type="AlphaFoldDB" id="A0A9X2TKF4"/>